<evidence type="ECO:0000313" key="13">
    <source>
        <dbReference type="Proteomes" id="UP001056500"/>
    </source>
</evidence>
<feature type="transmembrane region" description="Helical" evidence="10">
    <location>
        <begin position="12"/>
        <end position="34"/>
    </location>
</feature>
<evidence type="ECO:0000256" key="5">
    <source>
        <dbReference type="ARBA" id="ARBA00022692"/>
    </source>
</evidence>
<organism evidence="12 13">
    <name type="scientific">Brevibacillus ruminantium</name>
    <dbReference type="NCBI Taxonomy" id="2950604"/>
    <lineage>
        <taxon>Bacteria</taxon>
        <taxon>Bacillati</taxon>
        <taxon>Bacillota</taxon>
        <taxon>Bacilli</taxon>
        <taxon>Bacillales</taxon>
        <taxon>Paenibacillaceae</taxon>
        <taxon>Brevibacillus</taxon>
    </lineage>
</organism>
<accession>A0ABY4WHG6</accession>
<feature type="transmembrane region" description="Helical" evidence="10">
    <location>
        <begin position="134"/>
        <end position="155"/>
    </location>
</feature>
<dbReference type="EMBL" id="CP098755">
    <property type="protein sequence ID" value="USG66567.1"/>
    <property type="molecule type" value="Genomic_DNA"/>
</dbReference>
<evidence type="ECO:0000256" key="3">
    <source>
        <dbReference type="ARBA" id="ARBA00022475"/>
    </source>
</evidence>
<keyword evidence="7 10" id="KW-0472">Membrane</keyword>
<keyword evidence="2" id="KW-0813">Transport</keyword>
<feature type="domain" description="Tripartite ATP-independent periplasmic transporters DctQ component" evidence="11">
    <location>
        <begin position="25"/>
        <end position="159"/>
    </location>
</feature>
<keyword evidence="5 10" id="KW-0812">Transmembrane</keyword>
<dbReference type="InterPro" id="IPR007387">
    <property type="entry name" value="TRAP_DctQ"/>
</dbReference>
<evidence type="ECO:0000259" key="11">
    <source>
        <dbReference type="Pfam" id="PF04290"/>
    </source>
</evidence>
<comment type="similarity">
    <text evidence="8">Belongs to the TRAP transporter small permease family.</text>
</comment>
<evidence type="ECO:0000256" key="1">
    <source>
        <dbReference type="ARBA" id="ARBA00004429"/>
    </source>
</evidence>
<feature type="transmembrane region" description="Helical" evidence="10">
    <location>
        <begin position="96"/>
        <end position="114"/>
    </location>
</feature>
<sequence>MAFVKWVDKLGRVLEIVVGLILALMTIVVFYQVLVRFVISSLGSQFSAPWTEELARYLMIWLTFIGSAIAARRAKLIAVEALVFLLPAMAGKTIKVLSYLASIAFYLIMAFIGWEWTMFGLSETAPVMRIPMSFVYSSMLVGAVLLTINTVAFLIETFATGKDIRESGNDEQEEADLVAGQQLERG</sequence>
<keyword evidence="6 10" id="KW-1133">Transmembrane helix</keyword>
<reference evidence="12" key="1">
    <citation type="submission" date="2022-06" db="EMBL/GenBank/DDBJ databases">
        <title>Genome sequencing of Brevibacillus sp. BB3-R1.</title>
        <authorList>
            <person name="Heo J."/>
            <person name="Lee D."/>
            <person name="Won M."/>
            <person name="Han B.-H."/>
            <person name="Hong S.-B."/>
            <person name="Kwon S.-W."/>
        </authorList>
    </citation>
    <scope>NUCLEOTIDE SEQUENCE</scope>
    <source>
        <strain evidence="12">BB3-R1</strain>
    </source>
</reference>
<dbReference type="Proteomes" id="UP001056500">
    <property type="component" value="Chromosome"/>
</dbReference>
<evidence type="ECO:0000256" key="8">
    <source>
        <dbReference type="ARBA" id="ARBA00038436"/>
    </source>
</evidence>
<gene>
    <name evidence="12" type="ORF">NDK47_04510</name>
</gene>
<keyword evidence="13" id="KW-1185">Reference proteome</keyword>
<dbReference type="InterPro" id="IPR055348">
    <property type="entry name" value="DctQ"/>
</dbReference>
<evidence type="ECO:0000256" key="10">
    <source>
        <dbReference type="SAM" id="Phobius"/>
    </source>
</evidence>
<proteinExistence type="inferred from homology"/>
<keyword evidence="4" id="KW-0997">Cell inner membrane</keyword>
<dbReference type="PANTHER" id="PTHR35011:SF2">
    <property type="entry name" value="2,3-DIKETO-L-GULONATE TRAP TRANSPORTER SMALL PERMEASE PROTEIN YIAM"/>
    <property type="match status" value="1"/>
</dbReference>
<feature type="region of interest" description="Disordered" evidence="9">
    <location>
        <begin position="166"/>
        <end position="186"/>
    </location>
</feature>
<evidence type="ECO:0000313" key="12">
    <source>
        <dbReference type="EMBL" id="USG66567.1"/>
    </source>
</evidence>
<evidence type="ECO:0000256" key="4">
    <source>
        <dbReference type="ARBA" id="ARBA00022519"/>
    </source>
</evidence>
<keyword evidence="3" id="KW-1003">Cell membrane</keyword>
<evidence type="ECO:0000256" key="6">
    <source>
        <dbReference type="ARBA" id="ARBA00022989"/>
    </source>
</evidence>
<evidence type="ECO:0000256" key="2">
    <source>
        <dbReference type="ARBA" id="ARBA00022448"/>
    </source>
</evidence>
<name>A0ABY4WHG6_9BACL</name>
<dbReference type="PANTHER" id="PTHR35011">
    <property type="entry name" value="2,3-DIKETO-L-GULONATE TRAP TRANSPORTER SMALL PERMEASE PROTEIN YIAM"/>
    <property type="match status" value="1"/>
</dbReference>
<dbReference type="RefSeq" id="WP_251873675.1">
    <property type="nucleotide sequence ID" value="NZ_CP098755.1"/>
</dbReference>
<protein>
    <submittedName>
        <fullName evidence="12">TRAP transporter small permease</fullName>
    </submittedName>
</protein>
<dbReference type="Pfam" id="PF04290">
    <property type="entry name" value="DctQ"/>
    <property type="match status" value="1"/>
</dbReference>
<feature type="transmembrane region" description="Helical" evidence="10">
    <location>
        <begin position="54"/>
        <end position="71"/>
    </location>
</feature>
<comment type="subcellular location">
    <subcellularLocation>
        <location evidence="1">Cell inner membrane</location>
        <topology evidence="1">Multi-pass membrane protein</topology>
    </subcellularLocation>
</comment>
<evidence type="ECO:0000256" key="7">
    <source>
        <dbReference type="ARBA" id="ARBA00023136"/>
    </source>
</evidence>
<evidence type="ECO:0000256" key="9">
    <source>
        <dbReference type="SAM" id="MobiDB-lite"/>
    </source>
</evidence>